<dbReference type="GO" id="GO:0006611">
    <property type="term" value="P:protein export from nucleus"/>
    <property type="evidence" value="ECO:0007669"/>
    <property type="project" value="InterPro"/>
</dbReference>
<dbReference type="VEuPathDB" id="MicrosporidiaDB:H312_02335"/>
<evidence type="ECO:0000256" key="3">
    <source>
        <dbReference type="ARBA" id="ARBA00022448"/>
    </source>
</evidence>
<dbReference type="InterPro" id="IPR014877">
    <property type="entry name" value="XPO1_C_dom"/>
</dbReference>
<evidence type="ECO:0000256" key="2">
    <source>
        <dbReference type="ARBA" id="ARBA00009466"/>
    </source>
</evidence>
<dbReference type="Gene3D" id="1.25.10.10">
    <property type="entry name" value="Leucine-rich Repeat Variant"/>
    <property type="match status" value="1"/>
</dbReference>
<accession>A0A059EZI2</accession>
<dbReference type="Pfam" id="PF08767">
    <property type="entry name" value="CRM1_C"/>
    <property type="match status" value="1"/>
</dbReference>
<dbReference type="GO" id="GO:0005634">
    <property type="term" value="C:nucleus"/>
    <property type="evidence" value="ECO:0007669"/>
    <property type="project" value="UniProtKB-SubCell"/>
</dbReference>
<evidence type="ECO:0000313" key="8">
    <source>
        <dbReference type="Proteomes" id="UP000030655"/>
    </source>
</evidence>
<dbReference type="Pfam" id="PF18784">
    <property type="entry name" value="CRM1_repeat_2"/>
    <property type="match status" value="1"/>
</dbReference>
<keyword evidence="4" id="KW-0653">Protein transport</keyword>
<dbReference type="EMBL" id="KK365191">
    <property type="protein sequence ID" value="KCZ80277.1"/>
    <property type="molecule type" value="Genomic_DNA"/>
</dbReference>
<keyword evidence="3" id="KW-0813">Transport</keyword>
<gene>
    <name evidence="7" type="ORF">H312_02335</name>
</gene>
<comment type="subcellular location">
    <subcellularLocation>
        <location evidence="1">Nucleus</location>
    </subcellularLocation>
</comment>
<dbReference type="GO" id="GO:0000055">
    <property type="term" value="P:ribosomal large subunit export from nucleus"/>
    <property type="evidence" value="ECO:0007669"/>
    <property type="project" value="TreeGrafter"/>
</dbReference>
<dbReference type="Proteomes" id="UP000030655">
    <property type="component" value="Unassembled WGS sequence"/>
</dbReference>
<dbReference type="InterPro" id="IPR013598">
    <property type="entry name" value="Exportin-1/Importin-b-like"/>
</dbReference>
<dbReference type="PANTHER" id="PTHR11223:SF2">
    <property type="entry name" value="EXPORTIN-1"/>
    <property type="match status" value="1"/>
</dbReference>
<dbReference type="InterPro" id="IPR040485">
    <property type="entry name" value="XPO1_repeat_3"/>
</dbReference>
<feature type="domain" description="Importin N-terminal" evidence="6">
    <location>
        <begin position="34"/>
        <end position="100"/>
    </location>
</feature>
<dbReference type="AlphaFoldDB" id="A0A059EZI2"/>
<evidence type="ECO:0000256" key="1">
    <source>
        <dbReference type="ARBA" id="ARBA00004123"/>
    </source>
</evidence>
<dbReference type="PROSITE" id="PS50166">
    <property type="entry name" value="IMPORTIN_B_NT"/>
    <property type="match status" value="1"/>
</dbReference>
<dbReference type="GO" id="GO:0031267">
    <property type="term" value="F:small GTPase binding"/>
    <property type="evidence" value="ECO:0007669"/>
    <property type="project" value="InterPro"/>
</dbReference>
<sequence>MSEIFDFTKPLNVAALDRIVLEAFDPQNEKKEESEQILVEFKEHPNSWSRVDTILKESSNPKTHFFALQILENAVKTRWFLFSMEQRNGLKTYVVQFILETSAQKENYILKRFNIILVEILKKEWPKNWPSFISDLLNASKTISMNVCRNSLEILKRLNEEIFEFSNDITTSKKILLQNQFKTEYIQIFQLIKAILESPNSMDSNLIETTFSAFISFCKKMGKEFLYNTNIIELICSYLNSPHSISSIQCLREIIESNLEQIDIIDMNDSMVCDKFEKINTNEENYVSKMILMNREVVNFCKLYMEKFNEVKIHKAFNELDPLERDFIRELAYFFSLFYENNLLILEKHDLPTLKEGIEILTKFCRINDSRIFKKSIIFFNFFIINLYEEFPFNTQPKKVLRRDNYKNILDSLIDIIVIKMPRPEEVFVTVNEYGEVIKEKLTEVEKIEFFHKIKETLYHLASINQYSTKSYFFGKLDRLLSNPTIFTHEHINHICWATGCISGSFSEEEEYNFFVTILKDLLALCEIKQTKQDKAIIASNIIYIIGQYYRFLLSYLSFLKVLIKKIFEFLHEEHEGIKDMACDTFLRICDKCSVKFPQMEENKQNLVLWILKHTKEITCDLEHYQKRIIYQSFVKMIQNAPLAHRAIYLDMLFNSFSDINILNPQFYANFSFDDYTIKETSHIIKSYSLVFKEMPDSSQLCDKGVLPFLVDFYNKISTSDFNKKSKELLKNDLINLFISVIHKDTPNTFLDLIFKNVIIDFKNEMKKNYLILNLGSEIIKNIEIDYNQESFLIYQLINVSTFNCDENVGLAMSYFSLVQCFMSKRFNSFFNSIFSDSFFNNFMDIIVNGLSSLKDVSDKCLELLNDLLVKLMDLKIYIFFKNYYFLLLENIIGLLFDKDKRFNFNLQVKTFCILIRVLSTCPPLGEGRDNYHFVGEFLIKMLCGCFPNLTKESVELFVTGLFDLFTNERLFGEHVSDFRIKVYEFGTNEDYQDELNILQLRKSQLLKEV</sequence>
<organism evidence="7 8">
    <name type="scientific">Anncaliia algerae PRA339</name>
    <dbReference type="NCBI Taxonomy" id="1288291"/>
    <lineage>
        <taxon>Eukaryota</taxon>
        <taxon>Fungi</taxon>
        <taxon>Fungi incertae sedis</taxon>
        <taxon>Microsporidia</taxon>
        <taxon>Tubulinosematoidea</taxon>
        <taxon>Tubulinosematidae</taxon>
        <taxon>Anncaliia</taxon>
    </lineage>
</organism>
<dbReference type="InterPro" id="IPR045065">
    <property type="entry name" value="XPO1/5"/>
</dbReference>
<dbReference type="SUPFAM" id="SSF48371">
    <property type="entry name" value="ARM repeat"/>
    <property type="match status" value="1"/>
</dbReference>
<reference evidence="8" key="1">
    <citation type="submission" date="2013-02" db="EMBL/GenBank/DDBJ databases">
        <authorList>
            <consortium name="The Broad Institute Genome Sequencing Platform"/>
            <person name="Cuomo C."/>
            <person name="Becnel J."/>
            <person name="Sanscrainte N."/>
            <person name="Walker B."/>
            <person name="Young S.K."/>
            <person name="Zeng Q."/>
            <person name="Gargeya S."/>
            <person name="Fitzgerald M."/>
            <person name="Haas B."/>
            <person name="Abouelleil A."/>
            <person name="Alvarado L."/>
            <person name="Arachchi H.M."/>
            <person name="Berlin A.M."/>
            <person name="Chapman S.B."/>
            <person name="Dewar J."/>
            <person name="Goldberg J."/>
            <person name="Griggs A."/>
            <person name="Gujja S."/>
            <person name="Hansen M."/>
            <person name="Howarth C."/>
            <person name="Imamovic A."/>
            <person name="Larimer J."/>
            <person name="McCowan C."/>
            <person name="Murphy C."/>
            <person name="Neiman D."/>
            <person name="Pearson M."/>
            <person name="Priest M."/>
            <person name="Roberts A."/>
            <person name="Saif S."/>
            <person name="Shea T."/>
            <person name="Sisk P."/>
            <person name="Sykes S."/>
            <person name="Wortman J."/>
            <person name="Nusbaum C."/>
            <person name="Birren B."/>
        </authorList>
    </citation>
    <scope>NUCLEOTIDE SEQUENCE [LARGE SCALE GENOMIC DNA]</scope>
    <source>
        <strain evidence="8">PRA339</strain>
    </source>
</reference>
<dbReference type="Pfam" id="PF03810">
    <property type="entry name" value="IBN_N"/>
    <property type="match status" value="1"/>
</dbReference>
<dbReference type="SMART" id="SM00913">
    <property type="entry name" value="IBN_N"/>
    <property type="match status" value="1"/>
</dbReference>
<dbReference type="InterPro" id="IPR041235">
    <property type="entry name" value="Exp1_repeat_2"/>
</dbReference>
<protein>
    <recommendedName>
        <fullName evidence="6">Importin N-terminal domain-containing protein</fullName>
    </recommendedName>
</protein>
<keyword evidence="5" id="KW-0539">Nucleus</keyword>
<evidence type="ECO:0000256" key="4">
    <source>
        <dbReference type="ARBA" id="ARBA00022927"/>
    </source>
</evidence>
<dbReference type="GO" id="GO:0005737">
    <property type="term" value="C:cytoplasm"/>
    <property type="evidence" value="ECO:0007669"/>
    <property type="project" value="TreeGrafter"/>
</dbReference>
<comment type="similarity">
    <text evidence="2">Belongs to the exportin family.</text>
</comment>
<evidence type="ECO:0000259" key="6">
    <source>
        <dbReference type="PROSITE" id="PS50166"/>
    </source>
</evidence>
<dbReference type="PANTHER" id="PTHR11223">
    <property type="entry name" value="EXPORTIN 1/5"/>
    <property type="match status" value="1"/>
</dbReference>
<proteinExistence type="inferred from homology"/>
<dbReference type="GO" id="GO:0005049">
    <property type="term" value="F:nuclear export signal receptor activity"/>
    <property type="evidence" value="ECO:0007669"/>
    <property type="project" value="InterPro"/>
</dbReference>
<evidence type="ECO:0000256" key="5">
    <source>
        <dbReference type="ARBA" id="ARBA00023242"/>
    </source>
</evidence>
<dbReference type="Pfam" id="PF18787">
    <property type="entry name" value="CRM1_repeat_3"/>
    <property type="match status" value="1"/>
</dbReference>
<dbReference type="OrthoDB" id="27218at2759"/>
<keyword evidence="8" id="KW-1185">Reference proteome</keyword>
<dbReference type="InterPro" id="IPR016024">
    <property type="entry name" value="ARM-type_fold"/>
</dbReference>
<dbReference type="HOGENOM" id="CLU_011906_0_0_1"/>
<dbReference type="InterPro" id="IPR001494">
    <property type="entry name" value="Importin-beta_N"/>
</dbReference>
<dbReference type="STRING" id="1288291.A0A059EZI2"/>
<evidence type="ECO:0000313" key="7">
    <source>
        <dbReference type="EMBL" id="KCZ80277.1"/>
    </source>
</evidence>
<name>A0A059EZI2_9MICR</name>
<dbReference type="Pfam" id="PF08389">
    <property type="entry name" value="Xpo1"/>
    <property type="match status" value="1"/>
</dbReference>
<dbReference type="SMART" id="SM01102">
    <property type="entry name" value="CRM1_C"/>
    <property type="match status" value="1"/>
</dbReference>
<reference evidence="7 8" key="2">
    <citation type="submission" date="2014-03" db="EMBL/GenBank/DDBJ databases">
        <title>The Genome Sequence of Anncaliia algerae insect isolate PRA339.</title>
        <authorList>
            <consortium name="The Broad Institute Genome Sequencing Platform"/>
            <consortium name="The Broad Institute Genome Sequencing Center for Infectious Disease"/>
            <person name="Cuomo C."/>
            <person name="Becnel J."/>
            <person name="Sanscrainte N."/>
            <person name="Walker B."/>
            <person name="Young S.K."/>
            <person name="Zeng Q."/>
            <person name="Gargeya S."/>
            <person name="Fitzgerald M."/>
            <person name="Haas B."/>
            <person name="Abouelleil A."/>
            <person name="Alvarado L."/>
            <person name="Arachchi H.M."/>
            <person name="Berlin A.M."/>
            <person name="Chapman S.B."/>
            <person name="Dewar J."/>
            <person name="Goldberg J."/>
            <person name="Griggs A."/>
            <person name="Gujja S."/>
            <person name="Hansen M."/>
            <person name="Howarth C."/>
            <person name="Imamovic A."/>
            <person name="Larimer J."/>
            <person name="McCowan C."/>
            <person name="Murphy C."/>
            <person name="Neiman D."/>
            <person name="Pearson M."/>
            <person name="Priest M."/>
            <person name="Roberts A."/>
            <person name="Saif S."/>
            <person name="Shea T."/>
            <person name="Sisk P."/>
            <person name="Sykes S."/>
            <person name="Wortman J."/>
            <person name="Nusbaum C."/>
            <person name="Birren B."/>
        </authorList>
    </citation>
    <scope>NUCLEOTIDE SEQUENCE [LARGE SCALE GENOMIC DNA]</scope>
    <source>
        <strain evidence="7 8">PRA339</strain>
    </source>
</reference>
<dbReference type="InterPro" id="IPR011989">
    <property type="entry name" value="ARM-like"/>
</dbReference>
<dbReference type="GO" id="GO:0000056">
    <property type="term" value="P:ribosomal small subunit export from nucleus"/>
    <property type="evidence" value="ECO:0007669"/>
    <property type="project" value="TreeGrafter"/>
</dbReference>